<keyword evidence="3 9" id="KW-0853">WD repeat</keyword>
<keyword evidence="7" id="KW-0539">Nucleus</keyword>
<dbReference type="OrthoDB" id="10266330at2759"/>
<organism evidence="12 13">
    <name type="scientific">Daphnia galeata</name>
    <dbReference type="NCBI Taxonomy" id="27404"/>
    <lineage>
        <taxon>Eukaryota</taxon>
        <taxon>Metazoa</taxon>
        <taxon>Ecdysozoa</taxon>
        <taxon>Arthropoda</taxon>
        <taxon>Crustacea</taxon>
        <taxon>Branchiopoda</taxon>
        <taxon>Diplostraca</taxon>
        <taxon>Cladocera</taxon>
        <taxon>Anomopoda</taxon>
        <taxon>Daphniidae</taxon>
        <taxon>Daphnia</taxon>
    </lineage>
</organism>
<evidence type="ECO:0000256" key="6">
    <source>
        <dbReference type="ARBA" id="ARBA00023163"/>
    </source>
</evidence>
<protein>
    <recommendedName>
        <fullName evidence="8">Transcription initiation factor TFIID subunit 5</fullName>
    </recommendedName>
</protein>
<proteinExistence type="inferred from homology"/>
<evidence type="ECO:0000259" key="11">
    <source>
        <dbReference type="Pfam" id="PF04494"/>
    </source>
</evidence>
<dbReference type="InterPro" id="IPR007582">
    <property type="entry name" value="TFIID_NTD2"/>
</dbReference>
<sequence length="696" mass="78530">MEFDMNQIPQTSNSNGKIEASESQNSEVHSENSAVQSVEPENVDSNTLAAVLQFLQKHNLKGTAEILKKEARLKEDQLRDAQALQVDSEATNLLSSYKSEGDPNAYEKAYLSYRRFVESSLDVYKHELSLVLYPLFVHMYLEMIYNQHESEAAKFMERFSTDQEDYYQEDLKKVSFITKKEHMKGSDLMENFKSSQFTVRMSRDTYSVLKRFLQDKNQSIVMNVIQEHLYVDMYEGVPRNKAQVESTAGAMEGEANRQVNKTKIYYGLLKEPDIQLPVVEEEEDGEPGEGGEKPKKKKPKKDPLLNKKAKSDPNAPPASRLPLPDLRDIDKVEKVRALREASKRVALGPDNLPSICFYTMLNCAETVTCVEFCEDSSLLAVGFSDSILKVWSLVPQKLRAMKPAEQLADIDKEAEDVLVRMMDDKTGETMKVLYGHCGPVYAASFSHDRTLLLSSSEDATIRLWSLQTWTCLVVYKGHIYPVWDVRFSPHGYYFSSVGHDRTARLWATDHHQPLRIFAGHYSDVDVVQFHPNSNYVATGSSDRSVRLWDCVNGNCVRLMTGHKGTVSALCFSTDGRFLASGGADQKVLLWDLAHGHLLADLPGHTMTISSLAFSRDGTVFATSSLDGSIQLWDFFRMTDESSLEDVNISGHNPDLLKRSNAIESLRLARYPTKATPVMSLHFTRRNLLLAAGMFEG</sequence>
<dbReference type="PANTHER" id="PTHR19879">
    <property type="entry name" value="TRANSCRIPTION INITIATION FACTOR TFIID"/>
    <property type="match status" value="1"/>
</dbReference>
<evidence type="ECO:0000256" key="7">
    <source>
        <dbReference type="ARBA" id="ARBA00023242"/>
    </source>
</evidence>
<dbReference type="AlphaFoldDB" id="A0A8J2WN40"/>
<reference evidence="12" key="1">
    <citation type="submission" date="2021-11" db="EMBL/GenBank/DDBJ databases">
        <authorList>
            <person name="Schell T."/>
        </authorList>
    </citation>
    <scope>NUCLEOTIDE SEQUENCE</scope>
    <source>
        <strain evidence="12">M5</strain>
    </source>
</reference>
<accession>A0A8J2WN40</accession>
<dbReference type="InterPro" id="IPR019775">
    <property type="entry name" value="WD40_repeat_CS"/>
</dbReference>
<dbReference type="Pfam" id="PF00400">
    <property type="entry name" value="WD40"/>
    <property type="match status" value="6"/>
</dbReference>
<dbReference type="EMBL" id="CAKKLH010000309">
    <property type="protein sequence ID" value="CAH0110970.1"/>
    <property type="molecule type" value="Genomic_DNA"/>
</dbReference>
<dbReference type="Proteomes" id="UP000789390">
    <property type="component" value="Unassembled WGS sequence"/>
</dbReference>
<dbReference type="GO" id="GO:0005669">
    <property type="term" value="C:transcription factor TFIID complex"/>
    <property type="evidence" value="ECO:0007669"/>
    <property type="project" value="TreeGrafter"/>
</dbReference>
<dbReference type="GO" id="GO:0016251">
    <property type="term" value="F:RNA polymerase II general transcription initiation factor activity"/>
    <property type="evidence" value="ECO:0007669"/>
    <property type="project" value="TreeGrafter"/>
</dbReference>
<evidence type="ECO:0000256" key="8">
    <source>
        <dbReference type="ARBA" id="ARBA00044130"/>
    </source>
</evidence>
<dbReference type="Gene3D" id="1.25.40.500">
    <property type="entry name" value="TFIID subunit TAF5, NTD2 domain"/>
    <property type="match status" value="1"/>
</dbReference>
<keyword evidence="5" id="KW-0805">Transcription regulation</keyword>
<dbReference type="PROSITE" id="PS00678">
    <property type="entry name" value="WD_REPEATS_1"/>
    <property type="match status" value="1"/>
</dbReference>
<dbReference type="InterPro" id="IPR015943">
    <property type="entry name" value="WD40/YVTN_repeat-like_dom_sf"/>
</dbReference>
<feature type="repeat" description="WD" evidence="9">
    <location>
        <begin position="475"/>
        <end position="516"/>
    </location>
</feature>
<feature type="domain" description="TFIID subunit TAF5 NTD2" evidence="11">
    <location>
        <begin position="100"/>
        <end position="229"/>
    </location>
</feature>
<evidence type="ECO:0000256" key="4">
    <source>
        <dbReference type="ARBA" id="ARBA00022737"/>
    </source>
</evidence>
<feature type="repeat" description="WD" evidence="9">
    <location>
        <begin position="360"/>
        <end position="393"/>
    </location>
</feature>
<dbReference type="InterPro" id="IPR020472">
    <property type="entry name" value="WD40_PAC1"/>
</dbReference>
<evidence type="ECO:0000256" key="1">
    <source>
        <dbReference type="ARBA" id="ARBA00004123"/>
    </source>
</evidence>
<dbReference type="PANTHER" id="PTHR19879:SF1">
    <property type="entry name" value="CANNONBALL-RELATED"/>
    <property type="match status" value="1"/>
</dbReference>
<evidence type="ECO:0000256" key="10">
    <source>
        <dbReference type="SAM" id="MobiDB-lite"/>
    </source>
</evidence>
<evidence type="ECO:0000256" key="3">
    <source>
        <dbReference type="ARBA" id="ARBA00022574"/>
    </source>
</evidence>
<evidence type="ECO:0000256" key="9">
    <source>
        <dbReference type="PROSITE-ProRule" id="PRU00221"/>
    </source>
</evidence>
<feature type="compositionally biased region" description="Acidic residues" evidence="10">
    <location>
        <begin position="279"/>
        <end position="289"/>
    </location>
</feature>
<dbReference type="FunFam" id="2.130.10.10:FF:000243">
    <property type="entry name" value="Transcription initiation factor TFIID subunit 5"/>
    <property type="match status" value="1"/>
</dbReference>
<dbReference type="InterPro" id="IPR036322">
    <property type="entry name" value="WD40_repeat_dom_sf"/>
</dbReference>
<keyword evidence="6" id="KW-0804">Transcription</keyword>
<feature type="repeat" description="WD" evidence="9">
    <location>
        <begin position="517"/>
        <end position="558"/>
    </location>
</feature>
<dbReference type="CDD" id="cd00200">
    <property type="entry name" value="WD40"/>
    <property type="match status" value="1"/>
</dbReference>
<dbReference type="PRINTS" id="PR00320">
    <property type="entry name" value="GPROTEINBRPT"/>
</dbReference>
<keyword evidence="4" id="KW-0677">Repeat</keyword>
<dbReference type="PROSITE" id="PS50294">
    <property type="entry name" value="WD_REPEATS_REGION"/>
    <property type="match status" value="5"/>
</dbReference>
<comment type="subcellular location">
    <subcellularLocation>
        <location evidence="1">Nucleus</location>
    </subcellularLocation>
</comment>
<dbReference type="SMART" id="SM00320">
    <property type="entry name" value="WD40"/>
    <property type="match status" value="6"/>
</dbReference>
<evidence type="ECO:0000313" key="12">
    <source>
        <dbReference type="EMBL" id="CAH0110970.1"/>
    </source>
</evidence>
<comment type="caution">
    <text evidence="12">The sequence shown here is derived from an EMBL/GenBank/DDBJ whole genome shotgun (WGS) entry which is preliminary data.</text>
</comment>
<feature type="repeat" description="WD" evidence="9">
    <location>
        <begin position="559"/>
        <end position="600"/>
    </location>
</feature>
<dbReference type="InterPro" id="IPR001680">
    <property type="entry name" value="WD40_rpt"/>
</dbReference>
<dbReference type="Gene3D" id="2.130.10.10">
    <property type="entry name" value="YVTN repeat-like/Quinoprotein amine dehydrogenase"/>
    <property type="match status" value="2"/>
</dbReference>
<feature type="region of interest" description="Disordered" evidence="10">
    <location>
        <begin position="1"/>
        <end position="40"/>
    </location>
</feature>
<feature type="repeat" description="WD" evidence="9">
    <location>
        <begin position="433"/>
        <end position="474"/>
    </location>
</feature>
<gene>
    <name evidence="12" type="ORF">DGAL_LOCUS14579</name>
</gene>
<feature type="compositionally biased region" description="Polar residues" evidence="10">
    <location>
        <begin position="7"/>
        <end position="36"/>
    </location>
</feature>
<dbReference type="Pfam" id="PF04494">
    <property type="entry name" value="TFIID_NTD2"/>
    <property type="match status" value="1"/>
</dbReference>
<dbReference type="GO" id="GO:0006367">
    <property type="term" value="P:transcription initiation at RNA polymerase II promoter"/>
    <property type="evidence" value="ECO:0007669"/>
    <property type="project" value="TreeGrafter"/>
</dbReference>
<dbReference type="SUPFAM" id="SSF160897">
    <property type="entry name" value="Taf5 N-terminal domain-like"/>
    <property type="match status" value="1"/>
</dbReference>
<feature type="compositionally biased region" description="Basic and acidic residues" evidence="10">
    <location>
        <begin position="301"/>
        <end position="311"/>
    </location>
</feature>
<evidence type="ECO:0000256" key="2">
    <source>
        <dbReference type="ARBA" id="ARBA00009435"/>
    </source>
</evidence>
<dbReference type="PROSITE" id="PS50896">
    <property type="entry name" value="LISH"/>
    <property type="match status" value="1"/>
</dbReference>
<dbReference type="CDD" id="cd08044">
    <property type="entry name" value="TAF5_NTD2"/>
    <property type="match status" value="1"/>
</dbReference>
<dbReference type="InterPro" id="IPR006594">
    <property type="entry name" value="LisH"/>
</dbReference>
<evidence type="ECO:0000313" key="13">
    <source>
        <dbReference type="Proteomes" id="UP000789390"/>
    </source>
</evidence>
<feature type="repeat" description="WD" evidence="9">
    <location>
        <begin position="601"/>
        <end position="633"/>
    </location>
</feature>
<dbReference type="SUPFAM" id="SSF50978">
    <property type="entry name" value="WD40 repeat-like"/>
    <property type="match status" value="1"/>
</dbReference>
<name>A0A8J2WN40_9CRUS</name>
<feature type="region of interest" description="Disordered" evidence="10">
    <location>
        <begin position="276"/>
        <end position="326"/>
    </location>
</feature>
<dbReference type="PROSITE" id="PS50082">
    <property type="entry name" value="WD_REPEATS_2"/>
    <property type="match status" value="6"/>
</dbReference>
<dbReference type="InterPro" id="IPR037264">
    <property type="entry name" value="TFIID_NTD2_sf"/>
</dbReference>
<keyword evidence="13" id="KW-1185">Reference proteome</keyword>
<evidence type="ECO:0000256" key="5">
    <source>
        <dbReference type="ARBA" id="ARBA00023015"/>
    </source>
</evidence>
<comment type="similarity">
    <text evidence="2">Belongs to the WD repeat TAF5 family.</text>
</comment>